<dbReference type="SUPFAM" id="SSF48452">
    <property type="entry name" value="TPR-like"/>
    <property type="match status" value="1"/>
</dbReference>
<evidence type="ECO:0000313" key="5">
    <source>
        <dbReference type="Proteomes" id="UP001212326"/>
    </source>
</evidence>
<protein>
    <submittedName>
        <fullName evidence="4">Tetratricopeptide repeat protein</fullName>
    </submittedName>
</protein>
<dbReference type="Pfam" id="PF13424">
    <property type="entry name" value="TPR_12"/>
    <property type="match status" value="1"/>
</dbReference>
<organism evidence="4 5">
    <name type="scientific">Streptomyces camelliae</name>
    <dbReference type="NCBI Taxonomy" id="3004093"/>
    <lineage>
        <taxon>Bacteria</taxon>
        <taxon>Bacillati</taxon>
        <taxon>Actinomycetota</taxon>
        <taxon>Actinomycetes</taxon>
        <taxon>Kitasatosporales</taxon>
        <taxon>Streptomycetaceae</taxon>
        <taxon>Streptomyces</taxon>
    </lineage>
</organism>
<dbReference type="Gene3D" id="1.25.40.10">
    <property type="entry name" value="Tetratricopeptide repeat domain"/>
    <property type="match status" value="4"/>
</dbReference>
<keyword evidence="5" id="KW-1185">Reference proteome</keyword>
<dbReference type="RefSeq" id="WP_270083198.1">
    <property type="nucleotide sequence ID" value="NZ_CP115300.1"/>
</dbReference>
<accession>A0ABY7P6W0</accession>
<feature type="repeat" description="TPR" evidence="3">
    <location>
        <begin position="795"/>
        <end position="828"/>
    </location>
</feature>
<dbReference type="EMBL" id="CP115300">
    <property type="protein sequence ID" value="WBO65654.1"/>
    <property type="molecule type" value="Genomic_DNA"/>
</dbReference>
<keyword evidence="2 3" id="KW-0802">TPR repeat</keyword>
<keyword evidence="1" id="KW-0677">Repeat</keyword>
<dbReference type="Pfam" id="PF13432">
    <property type="entry name" value="TPR_16"/>
    <property type="match status" value="2"/>
</dbReference>
<evidence type="ECO:0000313" key="4">
    <source>
        <dbReference type="EMBL" id="WBO65654.1"/>
    </source>
</evidence>
<reference evidence="4 5" key="1">
    <citation type="submission" date="2022-12" db="EMBL/GenBank/DDBJ databases">
        <authorList>
            <person name="Mo P."/>
        </authorList>
    </citation>
    <scope>NUCLEOTIDE SEQUENCE [LARGE SCALE GENOMIC DNA]</scope>
    <source>
        <strain evidence="4 5">HUAS 2-6</strain>
    </source>
</reference>
<dbReference type="InterPro" id="IPR011990">
    <property type="entry name" value="TPR-like_helical_dom_sf"/>
</dbReference>
<sequence>MEQTARERGALTAYVDEGVGNVPEAMAVISRECARQGTEFKKLDRALASYRERRHEAEAVAAGLDAAQDGPSPVTATVARAGLAGLGLIPGAGPFVGAVDPAQLAQYADRLRRGLSARFSSQDDVQLVLSPERALTPKLLDELTDVACAVPWIILFFDTYERTGPFLDGWLHDLMTTDDYGALPANVVVVTAGQHPFDRARWGGFADFMTEIPLGPFTEAEARGLLADRGVVAEPVVAEVLRLTGGLPLLVSTLAEQHPADLDDIGDPSATAVERFLKWEQDSDRRSVALACALPRGLDMDVFRAVVNCPEEEADALFGWLRRLPFVVDRGDRLRYHDLVREQMLRLLHRRSSRGWTERHTALVAVFGRWREEAADGVRPDELWEHETWRSLRLEETYHRLCARPRAELSGALRGVVEACWWELVDGRRWARMLEEAGAAADDAVLRDWGRRLRDELADDQQGVIKAVDLLLSRSGLDVSGRALARALRGRQLRRSGEYRQALAEYDQAVALGERASLSDADQVRLYFGRGVTRRLLGDLPAAMADLDRAEALSPDDVDILRARGETHRRADRFEEAVAEFDRALALVPTDTISLAGRALCRQELGRQDEALADFDRVVDLAGYYWALVGRALIRSERQEWDEAIADLDRAASLAPEEDWVAYQRGDAYRLAGRYEDAITELGRAVQLKPDYAGALASRGAAAHELGRYEDALADFDRALELEPDYAWALGHRAGCKLQLDDEEGMFADLRRAIEADPDLAWIHIELGEAYWRTHQYREALPFLHRALELEPDSDWALGLLGATHRGLRDYPEALQYLDRAVALNPEYGRALSQRAMAAMAVGRTELALADLDRCIALEPHVDWAWQQAVDLLMRCGRWPEALERLAEADRLGLPEEVLEEQRAEAYRHARQWAAARREGERIRQRDPLEGTFQLALSAGGSNGSIEARPLWQEVERLLSSADLEDPARVFVQCVVGCARDDWPVADAALTRLLADEQDWDDLAWLAALLAELMAAPGADRARMAPRLAAVEAARDAVQARYAE</sequence>
<dbReference type="PANTHER" id="PTHR44858">
    <property type="entry name" value="TETRATRICOPEPTIDE REPEAT PROTEIN 6"/>
    <property type="match status" value="1"/>
</dbReference>
<feature type="repeat" description="TPR" evidence="3">
    <location>
        <begin position="693"/>
        <end position="726"/>
    </location>
</feature>
<evidence type="ECO:0000256" key="3">
    <source>
        <dbReference type="PROSITE-ProRule" id="PRU00339"/>
    </source>
</evidence>
<evidence type="ECO:0000256" key="1">
    <source>
        <dbReference type="ARBA" id="ARBA00022737"/>
    </source>
</evidence>
<dbReference type="PANTHER" id="PTHR44858:SF1">
    <property type="entry name" value="UDP-N-ACETYLGLUCOSAMINE--PEPTIDE N-ACETYLGLUCOSAMINYLTRANSFERASE SPINDLY-RELATED"/>
    <property type="match status" value="1"/>
</dbReference>
<evidence type="ECO:0000256" key="2">
    <source>
        <dbReference type="ARBA" id="ARBA00022803"/>
    </source>
</evidence>
<feature type="repeat" description="TPR" evidence="3">
    <location>
        <begin position="558"/>
        <end position="591"/>
    </location>
</feature>
<dbReference type="PROSITE" id="PS50005">
    <property type="entry name" value="TPR"/>
    <property type="match status" value="6"/>
</dbReference>
<dbReference type="InterPro" id="IPR019734">
    <property type="entry name" value="TPR_rpt"/>
</dbReference>
<dbReference type="SMART" id="SM00028">
    <property type="entry name" value="TPR"/>
    <property type="match status" value="11"/>
</dbReference>
<gene>
    <name evidence="4" type="ORF">O1G22_23960</name>
</gene>
<proteinExistence type="predicted"/>
<feature type="repeat" description="TPR" evidence="3">
    <location>
        <begin position="524"/>
        <end position="557"/>
    </location>
</feature>
<dbReference type="PROSITE" id="PS50293">
    <property type="entry name" value="TPR_REGION"/>
    <property type="match status" value="2"/>
</dbReference>
<dbReference type="Pfam" id="PF13414">
    <property type="entry name" value="TPR_11"/>
    <property type="match status" value="1"/>
</dbReference>
<feature type="repeat" description="TPR" evidence="3">
    <location>
        <begin position="761"/>
        <end position="794"/>
    </location>
</feature>
<name>A0ABY7P6W0_9ACTN</name>
<dbReference type="Proteomes" id="UP001212326">
    <property type="component" value="Chromosome"/>
</dbReference>
<feature type="repeat" description="TPR" evidence="3">
    <location>
        <begin position="659"/>
        <end position="692"/>
    </location>
</feature>
<dbReference type="InterPro" id="IPR050498">
    <property type="entry name" value="Ycf3"/>
</dbReference>